<dbReference type="KEGG" id="cdes:C0J27_04820"/>
<evidence type="ECO:0000256" key="4">
    <source>
        <dbReference type="ARBA" id="ARBA00022737"/>
    </source>
</evidence>
<sequence>MSKLANVVLVGRTNVGKSTLFNKITQKQRSIVLDQENVTRDCIMEDAEWNGVAFNLVDTGGISLVKKQDYISQQVYDKVEHMIEEASVLLLVCDVQIGITGEDQRIARKLLKLQNDTRKVFVVVNKVENAETRLRVHEFEQLGFSQVFGVSSHHSQGIGDLLDAVTQVVHAATPNFTRGPLIPRITLVGRPNAGKSSLINCLLEEEFAIVSPVEGTTREALKRKIQFNKSSFELVDTAGIRRQKTVETGLETMMVKNSLQAIRHAHLVLLMMDASEPHLSAQVLKLAEYAFENGSALILLINKLDLFTKEMNERLENSMLEYEFIMKKIEVLKISCLDGKNIGKILPLVETVWERHSTKFPENYLTELFKNALLRAPLYKAGKILTFYKAVQVGAAPMRIELVVRNPEFFGQMQFSFFENVLRKEVNMKSMPIEFKARTKKGPVV</sequence>
<feature type="binding site" evidence="8">
    <location>
        <begin position="58"/>
        <end position="62"/>
    </location>
    <ligand>
        <name>GTP</name>
        <dbReference type="ChEBI" id="CHEBI:37565"/>
        <label>1</label>
    </ligand>
</feature>
<evidence type="ECO:0000313" key="12">
    <source>
        <dbReference type="EMBL" id="AXK61025.1"/>
    </source>
</evidence>
<protein>
    <recommendedName>
        <fullName evidence="2 8">GTPase Der</fullName>
    </recommendedName>
    <alternativeName>
        <fullName evidence="7 8">GTP-binding protein EngA</fullName>
    </alternativeName>
</protein>
<dbReference type="GO" id="GO:0005525">
    <property type="term" value="F:GTP binding"/>
    <property type="evidence" value="ECO:0007669"/>
    <property type="project" value="UniProtKB-UniRule"/>
</dbReference>
<gene>
    <name evidence="8 12" type="primary">der</name>
    <name evidence="12" type="ORF">C0J27_04820</name>
</gene>
<dbReference type="CDD" id="cd01894">
    <property type="entry name" value="EngA1"/>
    <property type="match status" value="1"/>
</dbReference>
<evidence type="ECO:0000259" key="10">
    <source>
        <dbReference type="Pfam" id="PF01926"/>
    </source>
</evidence>
<evidence type="ECO:0000313" key="13">
    <source>
        <dbReference type="Proteomes" id="UP000254834"/>
    </source>
</evidence>
<dbReference type="Proteomes" id="UP000254834">
    <property type="component" value="Chromosome"/>
</dbReference>
<evidence type="ECO:0000256" key="1">
    <source>
        <dbReference type="ARBA" id="ARBA00008279"/>
    </source>
</evidence>
<evidence type="ECO:0000259" key="11">
    <source>
        <dbReference type="Pfam" id="PF14714"/>
    </source>
</evidence>
<dbReference type="AlphaFoldDB" id="A0A345ZCK8"/>
<keyword evidence="3 8" id="KW-0690">Ribosome biogenesis</keyword>
<comment type="subunit">
    <text evidence="8">Associates with the 50S ribosomal subunit.</text>
</comment>
<name>A0A345ZCK8_9BACT</name>
<dbReference type="InterPro" id="IPR006073">
    <property type="entry name" value="GTP-bd"/>
</dbReference>
<evidence type="ECO:0000256" key="7">
    <source>
        <dbReference type="ARBA" id="ARBA00032345"/>
    </source>
</evidence>
<keyword evidence="4 9" id="KW-0677">Repeat</keyword>
<dbReference type="GO" id="GO:0042254">
    <property type="term" value="P:ribosome biogenesis"/>
    <property type="evidence" value="ECO:0007669"/>
    <property type="project" value="UniProtKB-KW"/>
</dbReference>
<feature type="binding site" evidence="8">
    <location>
        <begin position="125"/>
        <end position="128"/>
    </location>
    <ligand>
        <name>GTP</name>
        <dbReference type="ChEBI" id="CHEBI:37565"/>
        <label>1</label>
    </ligand>
</feature>
<dbReference type="PANTHER" id="PTHR43834">
    <property type="entry name" value="GTPASE DER"/>
    <property type="match status" value="1"/>
</dbReference>
<reference evidence="12 13" key="1">
    <citation type="submission" date="2017-12" db="EMBL/GenBank/DDBJ databases">
        <title>Chromulinavorax destructans is a abundant pathogen of dominant heterotrophic picoflagllates.</title>
        <authorList>
            <person name="Deeg C.M."/>
            <person name="Zimmer M."/>
            <person name="Suttle C.A."/>
        </authorList>
    </citation>
    <scope>NUCLEOTIDE SEQUENCE [LARGE SCALE GENOMIC DNA]</scope>
    <source>
        <strain evidence="12 13">SeV1</strain>
    </source>
</reference>
<keyword evidence="5 8" id="KW-0547">Nucleotide-binding</keyword>
<dbReference type="RefSeq" id="WP_115586040.1">
    <property type="nucleotide sequence ID" value="NZ_CP025544.1"/>
</dbReference>
<dbReference type="SUPFAM" id="SSF52540">
    <property type="entry name" value="P-loop containing nucleoside triphosphate hydrolases"/>
    <property type="match status" value="2"/>
</dbReference>
<dbReference type="InterPro" id="IPR016484">
    <property type="entry name" value="GTPase_Der"/>
</dbReference>
<dbReference type="OrthoDB" id="9805918at2"/>
<feature type="domain" description="GTPase Der C-terminal KH-domain-like" evidence="11">
    <location>
        <begin position="360"/>
        <end position="438"/>
    </location>
</feature>
<dbReference type="InterPro" id="IPR005225">
    <property type="entry name" value="Small_GTP-bd"/>
</dbReference>
<feature type="domain" description="G" evidence="10">
    <location>
        <begin position="184"/>
        <end position="303"/>
    </location>
</feature>
<organism evidence="12 13">
    <name type="scientific">Candidatus Chromulinivorax destructor</name>
    <dbReference type="NCBI Taxonomy" id="2066483"/>
    <lineage>
        <taxon>Bacteria</taxon>
        <taxon>Candidatus Babelota</taxon>
        <taxon>Candidatus Babeliae</taxon>
        <taxon>Candidatus Babeliales</taxon>
        <taxon>Candidatus Chromulinivoraceae</taxon>
        <taxon>Candidatus Chromulinivorax</taxon>
    </lineage>
</organism>
<proteinExistence type="inferred from homology"/>
<dbReference type="EMBL" id="CP025544">
    <property type="protein sequence ID" value="AXK61025.1"/>
    <property type="molecule type" value="Genomic_DNA"/>
</dbReference>
<evidence type="ECO:0000256" key="6">
    <source>
        <dbReference type="ARBA" id="ARBA00023134"/>
    </source>
</evidence>
<dbReference type="InterPro" id="IPR027417">
    <property type="entry name" value="P-loop_NTPase"/>
</dbReference>
<feature type="binding site" evidence="8">
    <location>
        <begin position="189"/>
        <end position="196"/>
    </location>
    <ligand>
        <name>GTP</name>
        <dbReference type="ChEBI" id="CHEBI:37565"/>
        <label>2</label>
    </ligand>
</feature>
<evidence type="ECO:0000256" key="8">
    <source>
        <dbReference type="HAMAP-Rule" id="MF_00195"/>
    </source>
</evidence>
<dbReference type="PANTHER" id="PTHR43834:SF6">
    <property type="entry name" value="GTPASE DER"/>
    <property type="match status" value="1"/>
</dbReference>
<feature type="binding site" evidence="8">
    <location>
        <begin position="236"/>
        <end position="240"/>
    </location>
    <ligand>
        <name>GTP</name>
        <dbReference type="ChEBI" id="CHEBI:37565"/>
        <label>2</label>
    </ligand>
</feature>
<comment type="function">
    <text evidence="8 9">GTPase that plays an essential role in the late steps of ribosome biogenesis.</text>
</comment>
<dbReference type="InterPro" id="IPR015946">
    <property type="entry name" value="KH_dom-like_a/b"/>
</dbReference>
<dbReference type="Gene3D" id="3.40.50.300">
    <property type="entry name" value="P-loop containing nucleotide triphosphate hydrolases"/>
    <property type="match status" value="2"/>
</dbReference>
<dbReference type="NCBIfam" id="TIGR03594">
    <property type="entry name" value="GTPase_EngA"/>
    <property type="match status" value="1"/>
</dbReference>
<dbReference type="Pfam" id="PF01926">
    <property type="entry name" value="MMR_HSR1"/>
    <property type="match status" value="2"/>
</dbReference>
<evidence type="ECO:0000256" key="3">
    <source>
        <dbReference type="ARBA" id="ARBA00022517"/>
    </source>
</evidence>
<feature type="binding site" evidence="8">
    <location>
        <begin position="11"/>
        <end position="18"/>
    </location>
    <ligand>
        <name>GTP</name>
        <dbReference type="ChEBI" id="CHEBI:37565"/>
        <label>1</label>
    </ligand>
</feature>
<dbReference type="NCBIfam" id="TIGR00231">
    <property type="entry name" value="small_GTP"/>
    <property type="match status" value="2"/>
</dbReference>
<feature type="domain" description="G" evidence="10">
    <location>
        <begin position="6"/>
        <end position="126"/>
    </location>
</feature>
<dbReference type="HAMAP" id="MF_00195">
    <property type="entry name" value="GTPase_Der"/>
    <property type="match status" value="1"/>
</dbReference>
<comment type="similarity">
    <text evidence="1 8 9">Belongs to the TRAFAC class TrmE-Era-EngA-EngB-Septin-like GTPase superfamily. EngA (Der) GTPase family.</text>
</comment>
<feature type="binding site" evidence="8">
    <location>
        <begin position="302"/>
        <end position="305"/>
    </location>
    <ligand>
        <name>GTP</name>
        <dbReference type="ChEBI" id="CHEBI:37565"/>
        <label>2</label>
    </ligand>
</feature>
<evidence type="ECO:0000256" key="9">
    <source>
        <dbReference type="RuleBase" id="RU004481"/>
    </source>
</evidence>
<keyword evidence="13" id="KW-1185">Reference proteome</keyword>
<dbReference type="InterPro" id="IPR032859">
    <property type="entry name" value="KH_dom-like"/>
</dbReference>
<dbReference type="Pfam" id="PF14714">
    <property type="entry name" value="KH_dom-like"/>
    <property type="match status" value="1"/>
</dbReference>
<dbReference type="Gene3D" id="3.30.300.20">
    <property type="match status" value="1"/>
</dbReference>
<evidence type="ECO:0000256" key="5">
    <source>
        <dbReference type="ARBA" id="ARBA00022741"/>
    </source>
</evidence>
<dbReference type="GO" id="GO:0043022">
    <property type="term" value="F:ribosome binding"/>
    <property type="evidence" value="ECO:0007669"/>
    <property type="project" value="TreeGrafter"/>
</dbReference>
<evidence type="ECO:0000256" key="2">
    <source>
        <dbReference type="ARBA" id="ARBA00020953"/>
    </source>
</evidence>
<keyword evidence="6 8" id="KW-0342">GTP-binding</keyword>
<dbReference type="PIRSF" id="PIRSF006485">
    <property type="entry name" value="GTP-binding_EngA"/>
    <property type="match status" value="1"/>
</dbReference>
<accession>A0A345ZCK8</accession>